<feature type="region of interest" description="Disordered" evidence="1">
    <location>
        <begin position="15"/>
        <end position="34"/>
    </location>
</feature>
<protein>
    <submittedName>
        <fullName evidence="2">RCG57930</fullName>
    </submittedName>
</protein>
<sequence>MWLYLAQLVFYQPLEPEDQTRERTPGSEGNPLPGTTSFLPLANVSPCFLSPFLLLRFHGCPLAVLFILPPPFSIPCFLPVDVFLHFFSLSFFLSDSTCASLSPLRESCLILLH</sequence>
<evidence type="ECO:0000313" key="2">
    <source>
        <dbReference type="EMBL" id="EDL95497.1"/>
    </source>
</evidence>
<evidence type="ECO:0000313" key="3">
    <source>
        <dbReference type="Proteomes" id="UP000234681"/>
    </source>
</evidence>
<dbReference type="AlphaFoldDB" id="A6J4H4"/>
<gene>
    <name evidence="2" type="ORF">rCG_57930</name>
</gene>
<proteinExistence type="predicted"/>
<reference evidence="3" key="1">
    <citation type="submission" date="2005-09" db="EMBL/GenBank/DDBJ databases">
        <authorList>
            <person name="Mural R.J."/>
            <person name="Li P.W."/>
            <person name="Adams M.D."/>
            <person name="Amanatides P.G."/>
            <person name="Baden-Tillson H."/>
            <person name="Barnstead M."/>
            <person name="Chin S.H."/>
            <person name="Dew I."/>
            <person name="Evans C.A."/>
            <person name="Ferriera S."/>
            <person name="Flanigan M."/>
            <person name="Fosler C."/>
            <person name="Glodek A."/>
            <person name="Gu Z."/>
            <person name="Holt R.A."/>
            <person name="Jennings D."/>
            <person name="Kraft C.L."/>
            <person name="Lu F."/>
            <person name="Nguyen T."/>
            <person name="Nusskern D.R."/>
            <person name="Pfannkoch C.M."/>
            <person name="Sitter C."/>
            <person name="Sutton G.G."/>
            <person name="Venter J.C."/>
            <person name="Wang Z."/>
            <person name="Woodage T."/>
            <person name="Zheng X.H."/>
            <person name="Zhong F."/>
        </authorList>
    </citation>
    <scope>NUCLEOTIDE SEQUENCE [LARGE SCALE GENOMIC DNA]</scope>
    <source>
        <strain>BN</strain>
        <strain evidence="3">Sprague-Dawley</strain>
    </source>
</reference>
<accession>A6J4H4</accession>
<dbReference type="EMBL" id="CH473975">
    <property type="protein sequence ID" value="EDL95497.1"/>
    <property type="molecule type" value="Genomic_DNA"/>
</dbReference>
<name>A6J4H4_RAT</name>
<evidence type="ECO:0000256" key="1">
    <source>
        <dbReference type="SAM" id="MobiDB-lite"/>
    </source>
</evidence>
<organism evidence="2 3">
    <name type="scientific">Rattus norvegicus</name>
    <name type="common">Rat</name>
    <dbReference type="NCBI Taxonomy" id="10116"/>
    <lineage>
        <taxon>Eukaryota</taxon>
        <taxon>Metazoa</taxon>
        <taxon>Chordata</taxon>
        <taxon>Craniata</taxon>
        <taxon>Vertebrata</taxon>
        <taxon>Euteleostomi</taxon>
        <taxon>Mammalia</taxon>
        <taxon>Eutheria</taxon>
        <taxon>Euarchontoglires</taxon>
        <taxon>Glires</taxon>
        <taxon>Rodentia</taxon>
        <taxon>Myomorpha</taxon>
        <taxon>Muroidea</taxon>
        <taxon>Muridae</taxon>
        <taxon>Murinae</taxon>
        <taxon>Rattus</taxon>
    </lineage>
</organism>
<dbReference type="Proteomes" id="UP000234681">
    <property type="component" value="Chromosome 8"/>
</dbReference>